<dbReference type="AlphaFoldDB" id="A0A2H0UHD6"/>
<dbReference type="Gene3D" id="3.90.79.10">
    <property type="entry name" value="Nucleoside Triphosphate Pyrophosphohydrolase"/>
    <property type="match status" value="1"/>
</dbReference>
<gene>
    <name evidence="2" type="ORF">COU14_02315</name>
</gene>
<dbReference type="InterPro" id="IPR000086">
    <property type="entry name" value="NUDIX_hydrolase_dom"/>
</dbReference>
<dbReference type="EMBL" id="PFBG01000025">
    <property type="protein sequence ID" value="PIR85812.1"/>
    <property type="molecule type" value="Genomic_DNA"/>
</dbReference>
<dbReference type="PANTHER" id="PTHR43736:SF1">
    <property type="entry name" value="DIHYDRONEOPTERIN TRIPHOSPHATE DIPHOSPHATASE"/>
    <property type="match status" value="1"/>
</dbReference>
<accession>A0A2H0UHD6</accession>
<name>A0A2H0UHD6_9BACT</name>
<organism evidence="2 3">
    <name type="scientific">Candidatus Kaiserbacteria bacterium CG10_big_fil_rev_8_21_14_0_10_44_10</name>
    <dbReference type="NCBI Taxonomy" id="1974606"/>
    <lineage>
        <taxon>Bacteria</taxon>
        <taxon>Candidatus Kaiseribacteriota</taxon>
    </lineage>
</organism>
<sequence>MDKPPISKDFPDCFYRVTVKGLCVQDGKLLMIRESEKLSGGNWELPGGGLDFGSDIKSDFSREVEEEMGLTVAKMSEKPIYIWTWKYQNRRDLQWFYACVLAFRVEFDNLNIRPSEECEAIEFFSEEEIKSLGLSGQMTPLPDIFKAEDFNEPF</sequence>
<proteinExistence type="predicted"/>
<dbReference type="Pfam" id="PF00293">
    <property type="entry name" value="NUDIX"/>
    <property type="match status" value="1"/>
</dbReference>
<comment type="caution">
    <text evidence="2">The sequence shown here is derived from an EMBL/GenBank/DDBJ whole genome shotgun (WGS) entry which is preliminary data.</text>
</comment>
<dbReference type="InterPro" id="IPR015797">
    <property type="entry name" value="NUDIX_hydrolase-like_dom_sf"/>
</dbReference>
<evidence type="ECO:0000259" key="1">
    <source>
        <dbReference type="PROSITE" id="PS51462"/>
    </source>
</evidence>
<evidence type="ECO:0000313" key="2">
    <source>
        <dbReference type="EMBL" id="PIR85812.1"/>
    </source>
</evidence>
<reference evidence="3" key="1">
    <citation type="submission" date="2017-09" db="EMBL/GenBank/DDBJ databases">
        <title>Depth-based differentiation of microbial function through sediment-hosted aquifers and enrichment of novel symbionts in the deep terrestrial subsurface.</title>
        <authorList>
            <person name="Probst A.J."/>
            <person name="Ladd B."/>
            <person name="Jarett J.K."/>
            <person name="Geller-Mcgrath D.E."/>
            <person name="Sieber C.M.K."/>
            <person name="Emerson J.B."/>
            <person name="Anantharaman K."/>
            <person name="Thomas B.C."/>
            <person name="Malmstrom R."/>
            <person name="Stieglmeier M."/>
            <person name="Klingl A."/>
            <person name="Woyke T."/>
            <person name="Ryan C.M."/>
            <person name="Banfield J.F."/>
        </authorList>
    </citation>
    <scope>NUCLEOTIDE SEQUENCE [LARGE SCALE GENOMIC DNA]</scope>
</reference>
<dbReference type="Proteomes" id="UP000229612">
    <property type="component" value="Unassembled WGS sequence"/>
</dbReference>
<protein>
    <recommendedName>
        <fullName evidence="1">Nudix hydrolase domain-containing protein</fullName>
    </recommendedName>
</protein>
<dbReference type="PANTHER" id="PTHR43736">
    <property type="entry name" value="ADP-RIBOSE PYROPHOSPHATASE"/>
    <property type="match status" value="1"/>
</dbReference>
<feature type="domain" description="Nudix hydrolase" evidence="1">
    <location>
        <begin position="14"/>
        <end position="146"/>
    </location>
</feature>
<dbReference type="PROSITE" id="PS51462">
    <property type="entry name" value="NUDIX"/>
    <property type="match status" value="1"/>
</dbReference>
<evidence type="ECO:0000313" key="3">
    <source>
        <dbReference type="Proteomes" id="UP000229612"/>
    </source>
</evidence>
<dbReference type="SUPFAM" id="SSF55811">
    <property type="entry name" value="Nudix"/>
    <property type="match status" value="1"/>
</dbReference>